<dbReference type="EMBL" id="BARS01055795">
    <property type="protein sequence ID" value="GAG49036.1"/>
    <property type="molecule type" value="Genomic_DNA"/>
</dbReference>
<sequence>PVANKSNPWNNPALSSKINFRRNASAKTGDWGKNTQKVSGVAGKGFEPLTFGFLKVIPIMSPTGTPGCPTPLSKVSNRV</sequence>
<comment type="caution">
    <text evidence="1">The sequence shown here is derived from an EMBL/GenBank/DDBJ whole genome shotgun (WGS) entry which is preliminary data.</text>
</comment>
<organism evidence="1">
    <name type="scientific">marine sediment metagenome</name>
    <dbReference type="NCBI Taxonomy" id="412755"/>
    <lineage>
        <taxon>unclassified sequences</taxon>
        <taxon>metagenomes</taxon>
        <taxon>ecological metagenomes</taxon>
    </lineage>
</organism>
<dbReference type="AlphaFoldDB" id="X0ZLA5"/>
<proteinExistence type="predicted"/>
<feature type="non-terminal residue" evidence="1">
    <location>
        <position position="1"/>
    </location>
</feature>
<accession>X0ZLA5</accession>
<reference evidence="1" key="1">
    <citation type="journal article" date="2014" name="Front. Microbiol.">
        <title>High frequency of phylogenetically diverse reductive dehalogenase-homologous genes in deep subseafloor sedimentary metagenomes.</title>
        <authorList>
            <person name="Kawai M."/>
            <person name="Futagami T."/>
            <person name="Toyoda A."/>
            <person name="Takaki Y."/>
            <person name="Nishi S."/>
            <person name="Hori S."/>
            <person name="Arai W."/>
            <person name="Tsubouchi T."/>
            <person name="Morono Y."/>
            <person name="Uchiyama I."/>
            <person name="Ito T."/>
            <person name="Fujiyama A."/>
            <person name="Inagaki F."/>
            <person name="Takami H."/>
        </authorList>
    </citation>
    <scope>NUCLEOTIDE SEQUENCE</scope>
    <source>
        <strain evidence="1">Expedition CK06-06</strain>
    </source>
</reference>
<evidence type="ECO:0000313" key="1">
    <source>
        <dbReference type="EMBL" id="GAG49036.1"/>
    </source>
</evidence>
<protein>
    <submittedName>
        <fullName evidence="1">Uncharacterized protein</fullName>
    </submittedName>
</protein>
<gene>
    <name evidence="1" type="ORF">S01H1_82319</name>
</gene>
<name>X0ZLA5_9ZZZZ</name>